<proteinExistence type="predicted"/>
<dbReference type="Proteomes" id="UP001073227">
    <property type="component" value="Unassembled WGS sequence"/>
</dbReference>
<keyword evidence="1" id="KW-0472">Membrane</keyword>
<feature type="transmembrane region" description="Helical" evidence="1">
    <location>
        <begin position="129"/>
        <end position="149"/>
    </location>
</feature>
<keyword evidence="3" id="KW-1185">Reference proteome</keyword>
<accession>A0ABT3Z839</accession>
<feature type="transmembrane region" description="Helical" evidence="1">
    <location>
        <begin position="94"/>
        <end position="117"/>
    </location>
</feature>
<dbReference type="EMBL" id="JAOVZR010000001">
    <property type="protein sequence ID" value="MCY0147942.1"/>
    <property type="molecule type" value="Genomic_DNA"/>
</dbReference>
<evidence type="ECO:0000313" key="3">
    <source>
        <dbReference type="Proteomes" id="UP001073227"/>
    </source>
</evidence>
<evidence type="ECO:0000256" key="1">
    <source>
        <dbReference type="SAM" id="Phobius"/>
    </source>
</evidence>
<keyword evidence="1" id="KW-1133">Transmembrane helix</keyword>
<evidence type="ECO:0000313" key="2">
    <source>
        <dbReference type="EMBL" id="MCY0147942.1"/>
    </source>
</evidence>
<keyword evidence="1" id="KW-0812">Transmembrane</keyword>
<comment type="caution">
    <text evidence="2">The sequence shown here is derived from an EMBL/GenBank/DDBJ whole genome shotgun (WGS) entry which is preliminary data.</text>
</comment>
<dbReference type="RefSeq" id="WP_267653536.1">
    <property type="nucleotide sequence ID" value="NZ_JAOVZR010000001.1"/>
</dbReference>
<sequence>MPGFLLRLPQLWRVLAQAVSIRQEWRPEPSGILTAEMSDRNETRNRSDRLTSAERFWVRFCVFGCSSVVVLLVLSVVLGARFFPSLSYYNSNLYLARGFALGGLVLGVYIFWVVGLMERQGKESRQRSVWIVISKFLAPVIIAGLFYHLPLTPYPMLRAVVVGKTTSDSYVVDHVNVQRDGRCSGRVMLKNMPPFHDHLCDVAQSVLDQLTPGMEIEFQGWGTKDGLFVKSVRIP</sequence>
<reference evidence="2" key="1">
    <citation type="submission" date="2022-10" db="EMBL/GenBank/DDBJ databases">
        <title>Hoeflea sp. G2-23, isolated from marine algae.</title>
        <authorList>
            <person name="Kristyanto S."/>
            <person name="Kim J.M."/>
            <person name="Jeon C.O."/>
        </authorList>
    </citation>
    <scope>NUCLEOTIDE SEQUENCE</scope>
    <source>
        <strain evidence="2">G2-23</strain>
    </source>
</reference>
<gene>
    <name evidence="2" type="ORF">OEG84_09525</name>
</gene>
<feature type="transmembrane region" description="Helical" evidence="1">
    <location>
        <begin position="56"/>
        <end position="82"/>
    </location>
</feature>
<protein>
    <submittedName>
        <fullName evidence="2">Uncharacterized protein</fullName>
    </submittedName>
</protein>
<name>A0ABT3Z839_9HYPH</name>
<organism evidence="2 3">
    <name type="scientific">Hoeflea algicola</name>
    <dbReference type="NCBI Taxonomy" id="2983763"/>
    <lineage>
        <taxon>Bacteria</taxon>
        <taxon>Pseudomonadati</taxon>
        <taxon>Pseudomonadota</taxon>
        <taxon>Alphaproteobacteria</taxon>
        <taxon>Hyphomicrobiales</taxon>
        <taxon>Rhizobiaceae</taxon>
        <taxon>Hoeflea</taxon>
    </lineage>
</organism>